<dbReference type="SUPFAM" id="SSF64376">
    <property type="entry name" value="YlxR-like"/>
    <property type="match status" value="1"/>
</dbReference>
<dbReference type="InterPro" id="IPR037465">
    <property type="entry name" value="YlxR"/>
</dbReference>
<dbReference type="Pfam" id="PF04296">
    <property type="entry name" value="YlxR"/>
    <property type="match status" value="1"/>
</dbReference>
<proteinExistence type="predicted"/>
<comment type="caution">
    <text evidence="2">The sequence shown here is derived from an EMBL/GenBank/DDBJ whole genome shotgun (WGS) entry which is preliminary data.</text>
</comment>
<name>A0ABP7CQP5_9MICC</name>
<gene>
    <name evidence="2" type="ORF">GCM10023081_34860</name>
</gene>
<dbReference type="Proteomes" id="UP001500752">
    <property type="component" value="Unassembled WGS sequence"/>
</dbReference>
<dbReference type="Gene3D" id="3.30.1230.10">
    <property type="entry name" value="YlxR-like"/>
    <property type="match status" value="1"/>
</dbReference>
<dbReference type="PANTHER" id="PTHR34215:SF1">
    <property type="entry name" value="YLXR DOMAIN-CONTAINING PROTEIN"/>
    <property type="match status" value="1"/>
</dbReference>
<evidence type="ECO:0000313" key="2">
    <source>
        <dbReference type="EMBL" id="GAA3694593.1"/>
    </source>
</evidence>
<protein>
    <recommendedName>
        <fullName evidence="1">YlxR domain-containing protein</fullName>
    </recommendedName>
</protein>
<keyword evidence="3" id="KW-1185">Reference proteome</keyword>
<dbReference type="InterPro" id="IPR007393">
    <property type="entry name" value="YlxR_dom"/>
</dbReference>
<accession>A0ABP7CQP5</accession>
<sequence length="109" mass="11747">MSVQHQPQRTCVGCRRKADQNQLMRWVAAARDGGYAVLADPHRRMSGRGAWMHPTPECAALAVKRRAFARAFRVPVDSSTFDPAVLAAGASPTGIDADTTVQPESGSEI</sequence>
<reference evidence="3" key="1">
    <citation type="journal article" date="2019" name="Int. J. Syst. Evol. Microbiol.">
        <title>The Global Catalogue of Microorganisms (GCM) 10K type strain sequencing project: providing services to taxonomists for standard genome sequencing and annotation.</title>
        <authorList>
            <consortium name="The Broad Institute Genomics Platform"/>
            <consortium name="The Broad Institute Genome Sequencing Center for Infectious Disease"/>
            <person name="Wu L."/>
            <person name="Ma J."/>
        </authorList>
    </citation>
    <scope>NUCLEOTIDE SEQUENCE [LARGE SCALE GENOMIC DNA]</scope>
    <source>
        <strain evidence="3">JCM 30742</strain>
    </source>
</reference>
<feature type="domain" description="YlxR" evidence="1">
    <location>
        <begin position="9"/>
        <end position="80"/>
    </location>
</feature>
<organism evidence="2 3">
    <name type="scientific">Arthrobacter ginkgonis</name>
    <dbReference type="NCBI Taxonomy" id="1630594"/>
    <lineage>
        <taxon>Bacteria</taxon>
        <taxon>Bacillati</taxon>
        <taxon>Actinomycetota</taxon>
        <taxon>Actinomycetes</taxon>
        <taxon>Micrococcales</taxon>
        <taxon>Micrococcaceae</taxon>
        <taxon>Arthrobacter</taxon>
    </lineage>
</organism>
<evidence type="ECO:0000259" key="1">
    <source>
        <dbReference type="Pfam" id="PF04296"/>
    </source>
</evidence>
<dbReference type="InterPro" id="IPR035931">
    <property type="entry name" value="YlxR-like_sf"/>
</dbReference>
<dbReference type="EMBL" id="BAABEO010000023">
    <property type="protein sequence ID" value="GAA3694593.1"/>
    <property type="molecule type" value="Genomic_DNA"/>
</dbReference>
<dbReference type="PANTHER" id="PTHR34215">
    <property type="entry name" value="BLL0784 PROTEIN"/>
    <property type="match status" value="1"/>
</dbReference>
<evidence type="ECO:0000313" key="3">
    <source>
        <dbReference type="Proteomes" id="UP001500752"/>
    </source>
</evidence>